<accession>A0A6H0XX91</accession>
<dbReference type="Proteomes" id="UP000503462">
    <property type="component" value="Chromosome 3"/>
</dbReference>
<sequence>MGYGWLHKPTNVQRQKWLKNPHKFSEAEWRYRVLRPGDTVYFPAGTVHFVYRHPNAGHTLAFGGHVLRCSTIVQWINAIRQESINPEVTNEELTTAAFGFLKQVGVFVKQALASADHEQIARWGGRESIEMFLSLKEKLLSHQTAGKVTKKTKGDV</sequence>
<dbReference type="OrthoDB" id="3860121at2759"/>
<dbReference type="SUPFAM" id="SSF51197">
    <property type="entry name" value="Clavaminate synthase-like"/>
    <property type="match status" value="1"/>
</dbReference>
<evidence type="ECO:0000313" key="2">
    <source>
        <dbReference type="Proteomes" id="UP000503462"/>
    </source>
</evidence>
<dbReference type="EMBL" id="CP051141">
    <property type="protein sequence ID" value="QIW99391.1"/>
    <property type="molecule type" value="Genomic_DNA"/>
</dbReference>
<proteinExistence type="predicted"/>
<organism evidence="1 2">
    <name type="scientific">Peltaster fructicola</name>
    <dbReference type="NCBI Taxonomy" id="286661"/>
    <lineage>
        <taxon>Eukaryota</taxon>
        <taxon>Fungi</taxon>
        <taxon>Dikarya</taxon>
        <taxon>Ascomycota</taxon>
        <taxon>Pezizomycotina</taxon>
        <taxon>Dothideomycetes</taxon>
        <taxon>Dothideomycetes incertae sedis</taxon>
        <taxon>Peltaster</taxon>
    </lineage>
</organism>
<reference evidence="1 2" key="1">
    <citation type="journal article" date="2016" name="Sci. Rep.">
        <title>Peltaster fructicola genome reveals evolution from an invasive phytopathogen to an ectophytic parasite.</title>
        <authorList>
            <person name="Xu C."/>
            <person name="Chen H."/>
            <person name="Gleason M.L."/>
            <person name="Xu J.R."/>
            <person name="Liu H."/>
            <person name="Zhang R."/>
            <person name="Sun G."/>
        </authorList>
    </citation>
    <scope>NUCLEOTIDE SEQUENCE [LARGE SCALE GENOMIC DNA]</scope>
    <source>
        <strain evidence="1 2">LNHT1506</strain>
    </source>
</reference>
<gene>
    <name evidence="1" type="ORF">AMS68_004909</name>
</gene>
<keyword evidence="2" id="KW-1185">Reference proteome</keyword>
<protein>
    <recommendedName>
        <fullName evidence="3">JmjC domain-containing protein</fullName>
    </recommendedName>
</protein>
<dbReference type="AlphaFoldDB" id="A0A6H0XX91"/>
<dbReference type="Gene3D" id="2.60.120.650">
    <property type="entry name" value="Cupin"/>
    <property type="match status" value="1"/>
</dbReference>
<evidence type="ECO:0008006" key="3">
    <source>
        <dbReference type="Google" id="ProtNLM"/>
    </source>
</evidence>
<evidence type="ECO:0000313" key="1">
    <source>
        <dbReference type="EMBL" id="QIW99391.1"/>
    </source>
</evidence>
<name>A0A6H0XX91_9PEZI</name>